<dbReference type="AlphaFoldDB" id="A0A0A2G724"/>
<proteinExistence type="predicted"/>
<evidence type="ECO:0000313" key="2">
    <source>
        <dbReference type="Proteomes" id="UP000030134"/>
    </source>
</evidence>
<dbReference type="InterPro" id="IPR007351">
    <property type="entry name" value="YjbR"/>
</dbReference>
<dbReference type="eggNOG" id="COG2315">
    <property type="taxonomic scope" value="Bacteria"/>
</dbReference>
<dbReference type="InterPro" id="IPR058532">
    <property type="entry name" value="YjbR/MT2646/Rv2570-like"/>
</dbReference>
<dbReference type="OrthoDB" id="9789813at2"/>
<dbReference type="EMBL" id="JQZW01000002">
    <property type="protein sequence ID" value="KGN99078.1"/>
    <property type="molecule type" value="Genomic_DNA"/>
</dbReference>
<gene>
    <name evidence="1" type="ORF">HQ36_01015</name>
</gene>
<protein>
    <recommendedName>
        <fullName evidence="3">MmcQ-like protein</fullName>
    </recommendedName>
</protein>
<evidence type="ECO:0000313" key="1">
    <source>
        <dbReference type="EMBL" id="KGN99078.1"/>
    </source>
</evidence>
<dbReference type="InterPro" id="IPR038056">
    <property type="entry name" value="YjbR-like_sf"/>
</dbReference>
<dbReference type="STRING" id="266762.HQ36_01015"/>
<name>A0A0A2G724_9PORP</name>
<dbReference type="RefSeq" id="WP_036882725.1">
    <property type="nucleotide sequence ID" value="NZ_JQZW01000002.1"/>
</dbReference>
<dbReference type="PANTHER" id="PTHR35145">
    <property type="entry name" value="CYTOPLASMIC PROTEIN-RELATED"/>
    <property type="match status" value="1"/>
</dbReference>
<dbReference type="Proteomes" id="UP000030134">
    <property type="component" value="Unassembled WGS sequence"/>
</dbReference>
<dbReference type="PANTHER" id="PTHR35145:SF1">
    <property type="entry name" value="CYTOPLASMIC PROTEIN"/>
    <property type="match status" value="1"/>
</dbReference>
<sequence>MTDIIQVREFCLSLPEATESFPFDDQTLVFKVMGKIFAIIPLDEEKESVALKSTEEVARKIRERYDSNVIPAPHLNKKYWSRIRLQREIPSALVEQLIKHSYCCVVKKLPKYLIKEYPQLLSVDDEAFDF</sequence>
<keyword evidence="2" id="KW-1185">Reference proteome</keyword>
<evidence type="ECO:0008006" key="3">
    <source>
        <dbReference type="Google" id="ProtNLM"/>
    </source>
</evidence>
<dbReference type="SUPFAM" id="SSF142906">
    <property type="entry name" value="YjbR-like"/>
    <property type="match status" value="1"/>
</dbReference>
<comment type="caution">
    <text evidence="1">The sequence shown here is derived from an EMBL/GenBank/DDBJ whole genome shotgun (WGS) entry which is preliminary data.</text>
</comment>
<dbReference type="Pfam" id="PF04237">
    <property type="entry name" value="YjbR"/>
    <property type="match status" value="1"/>
</dbReference>
<organism evidence="1 2">
    <name type="scientific">Porphyromonas gingivicanis</name>
    <dbReference type="NCBI Taxonomy" id="266762"/>
    <lineage>
        <taxon>Bacteria</taxon>
        <taxon>Pseudomonadati</taxon>
        <taxon>Bacteroidota</taxon>
        <taxon>Bacteroidia</taxon>
        <taxon>Bacteroidales</taxon>
        <taxon>Porphyromonadaceae</taxon>
        <taxon>Porphyromonas</taxon>
    </lineage>
</organism>
<dbReference type="Gene3D" id="3.90.1150.30">
    <property type="match status" value="1"/>
</dbReference>
<accession>A0A0A2G724</accession>
<reference evidence="1 2" key="1">
    <citation type="submission" date="2014-08" db="EMBL/GenBank/DDBJ databases">
        <title>Porphyromonas gingivicanis strain:COT-022_OH1391 Genome sequencing.</title>
        <authorList>
            <person name="Wallis C."/>
            <person name="Deusch O."/>
            <person name="O'Flynn C."/>
            <person name="Davis I."/>
            <person name="Jospin G."/>
            <person name="Darling A.E."/>
            <person name="Coil D.A."/>
            <person name="Alexiev A."/>
            <person name="Horsfall A."/>
            <person name="Kirkwood N."/>
            <person name="Harris S."/>
            <person name="Eisen J.A."/>
        </authorList>
    </citation>
    <scope>NUCLEOTIDE SEQUENCE [LARGE SCALE GENOMIC DNA]</scope>
    <source>
        <strain evidence="2">COT-022 OH1391</strain>
    </source>
</reference>